<organism evidence="2 3">
    <name type="scientific">Symbiodinium microadriaticum</name>
    <name type="common">Dinoflagellate</name>
    <name type="synonym">Zooxanthella microadriatica</name>
    <dbReference type="NCBI Taxonomy" id="2951"/>
    <lineage>
        <taxon>Eukaryota</taxon>
        <taxon>Sar</taxon>
        <taxon>Alveolata</taxon>
        <taxon>Dinophyceae</taxon>
        <taxon>Suessiales</taxon>
        <taxon>Symbiodiniaceae</taxon>
        <taxon>Symbiodinium</taxon>
    </lineage>
</organism>
<evidence type="ECO:0000313" key="3">
    <source>
        <dbReference type="Proteomes" id="UP000186817"/>
    </source>
</evidence>
<sequence length="616" mass="67508">MVEGVVDHTNAYGIWVNVGAEVIGRLNIARKYTDQLSAGQYLPDVVVERAQVGRNAEKKTSQAPTTPPSTAVLPAPRPPGPPQKSQSCRAVDLADYPNLERSQDAVEKAVKTVLKFARKILDEWPLFAEGYTRTRTTLVGLNAVLEAAALFVEGKAAAGLKDVAVSASVKAAKDALMTNPAAPKHVVTFFSACLVEHAAAMDKKRASASGSYTSKVPAIAMDFTPSPKKRKAKKAQIPDEYWAEAKDLARQINAIQQKFDDLGSNDFVDFLAWKRVEDKIGEHKEEAAKAAGDSMANKHSEEVSQMRREAMDVKLKLHLAEAIVNKVVHHAEGQLNHLRSEMTEFLKISGSVVAANVSSATDRNRDARPPANPPGDPTKATSVMPMVGYGHGRSVWPLSSGNGCSSTFIVSSLLAALLCLTTLARRVHVLNLIEDAQLIQLPLGPSSRHRVSQSDRSQLARLGARNLKPQDSQEAGLRVGEFVDGVVVEVSAKVIMVDIGLGHLAALAVPAALRSQFQVEDEIQGMRVERVDWDETRQKGAVVLSLDEPELAVDEAETSFNSDKVSWERHSEPGDVASSHGSWYDWHWSNSWDWRRSQWGDWHQGPSWWHRPYWAS</sequence>
<name>A0A1Q9DWA7_SYMMI</name>
<feature type="region of interest" description="Disordered" evidence="1">
    <location>
        <begin position="53"/>
        <end position="88"/>
    </location>
</feature>
<dbReference type="AlphaFoldDB" id="A0A1Q9DWA7"/>
<comment type="caution">
    <text evidence="2">The sequence shown here is derived from an EMBL/GenBank/DDBJ whole genome shotgun (WGS) entry which is preliminary data.</text>
</comment>
<protein>
    <submittedName>
        <fullName evidence="2">Uncharacterized protein</fullName>
    </submittedName>
</protein>
<dbReference type="OrthoDB" id="436204at2759"/>
<evidence type="ECO:0000313" key="2">
    <source>
        <dbReference type="EMBL" id="OLP99408.1"/>
    </source>
</evidence>
<feature type="region of interest" description="Disordered" evidence="1">
    <location>
        <begin position="357"/>
        <end position="382"/>
    </location>
</feature>
<proteinExistence type="predicted"/>
<reference evidence="2 3" key="1">
    <citation type="submission" date="2016-02" db="EMBL/GenBank/DDBJ databases">
        <title>Genome analysis of coral dinoflagellate symbionts highlights evolutionary adaptations to a symbiotic lifestyle.</title>
        <authorList>
            <person name="Aranda M."/>
            <person name="Li Y."/>
            <person name="Liew Y.J."/>
            <person name="Baumgarten S."/>
            <person name="Simakov O."/>
            <person name="Wilson M."/>
            <person name="Piel J."/>
            <person name="Ashoor H."/>
            <person name="Bougouffa S."/>
            <person name="Bajic V.B."/>
            <person name="Ryu T."/>
            <person name="Ravasi T."/>
            <person name="Bayer T."/>
            <person name="Micklem G."/>
            <person name="Kim H."/>
            <person name="Bhak J."/>
            <person name="Lajeunesse T.C."/>
            <person name="Voolstra C.R."/>
        </authorList>
    </citation>
    <scope>NUCLEOTIDE SEQUENCE [LARGE SCALE GENOMIC DNA]</scope>
    <source>
        <strain evidence="2 3">CCMP2467</strain>
    </source>
</reference>
<keyword evidence="3" id="KW-1185">Reference proteome</keyword>
<accession>A0A1Q9DWA7</accession>
<dbReference type="Proteomes" id="UP000186817">
    <property type="component" value="Unassembled WGS sequence"/>
</dbReference>
<dbReference type="EMBL" id="LSRX01000363">
    <property type="protein sequence ID" value="OLP99408.1"/>
    <property type="molecule type" value="Genomic_DNA"/>
</dbReference>
<evidence type="ECO:0000256" key="1">
    <source>
        <dbReference type="SAM" id="MobiDB-lite"/>
    </source>
</evidence>
<feature type="compositionally biased region" description="Low complexity" evidence="1">
    <location>
        <begin position="61"/>
        <end position="71"/>
    </location>
</feature>
<gene>
    <name evidence="2" type="ORF">AK812_SmicGene18031</name>
</gene>